<evidence type="ECO:0000313" key="1">
    <source>
        <dbReference type="EMBL" id="RAQ30001.1"/>
    </source>
</evidence>
<dbReference type="EMBL" id="QLYR01000001">
    <property type="protein sequence ID" value="RAQ30001.1"/>
    <property type="molecule type" value="Genomic_DNA"/>
</dbReference>
<name>A0A328UG20_9FIRM</name>
<dbReference type="Proteomes" id="UP000249377">
    <property type="component" value="Unassembled WGS sequence"/>
</dbReference>
<reference evidence="1 2" key="1">
    <citation type="submission" date="2018-06" db="EMBL/GenBank/DDBJ databases">
        <title>Noncontiguous genome sequence of Ruminococcaceae bacterium ASD2818.</title>
        <authorList>
            <person name="Chaplin A.V."/>
            <person name="Sokolova S.R."/>
            <person name="Kochetkova T.O."/>
            <person name="Goltsov A.Y."/>
            <person name="Trofimov D.Y."/>
            <person name="Efimov B.A."/>
        </authorList>
    </citation>
    <scope>NUCLEOTIDE SEQUENCE [LARGE SCALE GENOMIC DNA]</scope>
    <source>
        <strain evidence="1 2">ASD2818</strain>
    </source>
</reference>
<dbReference type="Pfam" id="PF10050">
    <property type="entry name" value="DUF2284"/>
    <property type="match status" value="1"/>
</dbReference>
<accession>A0A328UG20</accession>
<organism evidence="1 2">
    <name type="scientific">Hydrogeniiclostridium mannosilyticum</name>
    <dbReference type="NCBI Taxonomy" id="2764322"/>
    <lineage>
        <taxon>Bacteria</taxon>
        <taxon>Bacillati</taxon>
        <taxon>Bacillota</taxon>
        <taxon>Clostridia</taxon>
        <taxon>Eubacteriales</taxon>
        <taxon>Acutalibacteraceae</taxon>
        <taxon>Hydrogeniiclostridium</taxon>
    </lineage>
</organism>
<comment type="caution">
    <text evidence="1">The sequence shown here is derived from an EMBL/GenBank/DDBJ whole genome shotgun (WGS) entry which is preliminary data.</text>
</comment>
<dbReference type="InterPro" id="IPR019271">
    <property type="entry name" value="DUF2284_metal-binding"/>
</dbReference>
<dbReference type="AlphaFoldDB" id="A0A328UG20"/>
<protein>
    <submittedName>
        <fullName evidence="1">Uncharacterized protein</fullName>
    </submittedName>
</protein>
<keyword evidence="2" id="KW-1185">Reference proteome</keyword>
<sequence length="104" mass="11503">MRWKILSISRIWKRAPWCTAALSAIWGNTRVRPTRSALSWGPAAVGTVRRARRKRESPAVSGKAFPSLEAYGVFVSKLAQACGMRYINGANTVTYFGVVLYDPA</sequence>
<gene>
    <name evidence="1" type="ORF">DPQ25_00325</name>
</gene>
<evidence type="ECO:0000313" key="2">
    <source>
        <dbReference type="Proteomes" id="UP000249377"/>
    </source>
</evidence>
<proteinExistence type="predicted"/>